<accession>A0ABT2M0L1</accession>
<sequence length="77" mass="9228">MFKKSKLRKGIKKCKDEITLLESKRSRSQSAIVQAILEQRDPDEEEVEFFNQYTAKIDEARNNMYALQRELDNLEYR</sequence>
<comment type="caution">
    <text evidence="2">The sequence shown here is derived from an EMBL/GenBank/DDBJ whole genome shotgun (WGS) entry which is preliminary data.</text>
</comment>
<dbReference type="RefSeq" id="WP_117909655.1">
    <property type="nucleotide sequence ID" value="NZ_JAODBU010000007.1"/>
</dbReference>
<evidence type="ECO:0000313" key="3">
    <source>
        <dbReference type="Proteomes" id="UP001431199"/>
    </source>
</evidence>
<dbReference type="EMBL" id="JAODBU010000007">
    <property type="protein sequence ID" value="MCT7399059.1"/>
    <property type="molecule type" value="Genomic_DNA"/>
</dbReference>
<name>A0ABT2M0L1_9FIRM</name>
<feature type="coiled-coil region" evidence="1">
    <location>
        <begin position="50"/>
        <end position="77"/>
    </location>
</feature>
<evidence type="ECO:0000313" key="2">
    <source>
        <dbReference type="EMBL" id="MCT7399059.1"/>
    </source>
</evidence>
<keyword evidence="3" id="KW-1185">Reference proteome</keyword>
<keyword evidence="1" id="KW-0175">Coiled coil</keyword>
<protein>
    <submittedName>
        <fullName evidence="2">Uncharacterized protein</fullName>
    </submittedName>
</protein>
<proteinExistence type="predicted"/>
<reference evidence="2" key="1">
    <citation type="submission" date="2022-09" db="EMBL/GenBank/DDBJ databases">
        <title>Eubacterium sp. LFL-14 isolated from human feces.</title>
        <authorList>
            <person name="Liu F."/>
        </authorList>
    </citation>
    <scope>NUCLEOTIDE SEQUENCE</scope>
    <source>
        <strain evidence="2">LFL-14</strain>
    </source>
</reference>
<evidence type="ECO:0000256" key="1">
    <source>
        <dbReference type="SAM" id="Coils"/>
    </source>
</evidence>
<gene>
    <name evidence="2" type="ORF">N5B56_08185</name>
</gene>
<organism evidence="2 3">
    <name type="scientific">Eubacterium album</name>
    <dbReference type="NCBI Taxonomy" id="2978477"/>
    <lineage>
        <taxon>Bacteria</taxon>
        <taxon>Bacillati</taxon>
        <taxon>Bacillota</taxon>
        <taxon>Clostridia</taxon>
        <taxon>Eubacteriales</taxon>
        <taxon>Eubacteriaceae</taxon>
        <taxon>Eubacterium</taxon>
    </lineage>
</organism>
<dbReference type="Proteomes" id="UP001431199">
    <property type="component" value="Unassembled WGS sequence"/>
</dbReference>